<dbReference type="GeneID" id="4700804"/>
<proteinExistence type="predicted"/>
<feature type="transmembrane region" description="Helical" evidence="1">
    <location>
        <begin position="12"/>
        <end position="35"/>
    </location>
</feature>
<gene>
    <name evidence="3" type="ORF">ACLA_029070</name>
</gene>
<dbReference type="VEuPathDB" id="FungiDB:ACLA_029070"/>
<evidence type="ECO:0000313" key="3">
    <source>
        <dbReference type="EMBL" id="EAW08179.1"/>
    </source>
</evidence>
<dbReference type="PANTHER" id="PTHR43329">
    <property type="entry name" value="EPOXIDE HYDROLASE"/>
    <property type="match status" value="1"/>
</dbReference>
<feature type="domain" description="AB hydrolase-1" evidence="2">
    <location>
        <begin position="94"/>
        <end position="209"/>
    </location>
</feature>
<evidence type="ECO:0000256" key="1">
    <source>
        <dbReference type="SAM" id="Phobius"/>
    </source>
</evidence>
<protein>
    <submittedName>
        <fullName evidence="3">Alpha/beta fold family hydrolase, putative</fullName>
    </submittedName>
</protein>
<dbReference type="STRING" id="344612.A1CRA8"/>
<accession>A1CRA8</accession>
<evidence type="ECO:0000259" key="2">
    <source>
        <dbReference type="Pfam" id="PF00561"/>
    </source>
</evidence>
<dbReference type="HOGENOM" id="CLU_046024_0_0_1"/>
<dbReference type="RefSeq" id="XP_001269605.1">
    <property type="nucleotide sequence ID" value="XM_001269604.1"/>
</dbReference>
<reference evidence="3 4" key="1">
    <citation type="journal article" date="2008" name="PLoS Genet.">
        <title>Genomic islands in the pathogenic filamentous fungus Aspergillus fumigatus.</title>
        <authorList>
            <person name="Fedorova N.D."/>
            <person name="Khaldi N."/>
            <person name="Joardar V.S."/>
            <person name="Maiti R."/>
            <person name="Amedeo P."/>
            <person name="Anderson M.J."/>
            <person name="Crabtree J."/>
            <person name="Silva J.C."/>
            <person name="Badger J.H."/>
            <person name="Albarraq A."/>
            <person name="Angiuoli S."/>
            <person name="Bussey H."/>
            <person name="Bowyer P."/>
            <person name="Cotty P.J."/>
            <person name="Dyer P.S."/>
            <person name="Egan A."/>
            <person name="Galens K."/>
            <person name="Fraser-Liggett C.M."/>
            <person name="Haas B.J."/>
            <person name="Inman J.M."/>
            <person name="Kent R."/>
            <person name="Lemieux S."/>
            <person name="Malavazi I."/>
            <person name="Orvis J."/>
            <person name="Roemer T."/>
            <person name="Ronning C.M."/>
            <person name="Sundaram J.P."/>
            <person name="Sutton G."/>
            <person name="Turner G."/>
            <person name="Venter J.C."/>
            <person name="White O.R."/>
            <person name="Whitty B.R."/>
            <person name="Youngman P."/>
            <person name="Wolfe K.H."/>
            <person name="Goldman G.H."/>
            <person name="Wortman J.R."/>
            <person name="Jiang B."/>
            <person name="Denning D.W."/>
            <person name="Nierman W.C."/>
        </authorList>
    </citation>
    <scope>NUCLEOTIDE SEQUENCE [LARGE SCALE GENOMIC DNA]</scope>
    <source>
        <strain evidence="4">ATCC 1007 / CBS 513.65 / DSM 816 / NCTC 3887 / NRRL 1</strain>
    </source>
</reference>
<dbReference type="OrthoDB" id="6431331at2759"/>
<dbReference type="InterPro" id="IPR029058">
    <property type="entry name" value="AB_hydrolase_fold"/>
</dbReference>
<dbReference type="ESTHER" id="aspcl-a1cra8">
    <property type="family name" value="6_AlphaBeta_hydrolase"/>
</dbReference>
<dbReference type="AlphaFoldDB" id="A1CRA8"/>
<organism evidence="3 4">
    <name type="scientific">Aspergillus clavatus (strain ATCC 1007 / CBS 513.65 / DSM 816 / NCTC 3887 / NRRL 1 / QM 1276 / 107)</name>
    <dbReference type="NCBI Taxonomy" id="344612"/>
    <lineage>
        <taxon>Eukaryota</taxon>
        <taxon>Fungi</taxon>
        <taxon>Dikarya</taxon>
        <taxon>Ascomycota</taxon>
        <taxon>Pezizomycotina</taxon>
        <taxon>Eurotiomycetes</taxon>
        <taxon>Eurotiomycetidae</taxon>
        <taxon>Eurotiales</taxon>
        <taxon>Aspergillaceae</taxon>
        <taxon>Aspergillus</taxon>
        <taxon>Aspergillus subgen. Fumigati</taxon>
    </lineage>
</organism>
<keyword evidence="1" id="KW-0472">Membrane</keyword>
<evidence type="ECO:0000313" key="4">
    <source>
        <dbReference type="Proteomes" id="UP000006701"/>
    </source>
</evidence>
<dbReference type="Proteomes" id="UP000006701">
    <property type="component" value="Unassembled WGS sequence"/>
</dbReference>
<sequence length="477" mass="52462">MAGGLTKGFTAAVVFAYGIFTLVLYGVTAVVKGTFFKRMTEKEKLELQLARERFWNLSKEWSGLSHNILALRSGFKFHYLCNDTPEIATASQKPLVVFIHGFPDSWAVWRYIVSSKSLRSAATLVVLDLPGYGGSDGLDKYSGTNVLESLTEFIIAIRAKYGIDTESGNSQRRTVIVGHDWGCVLSTRLAAEAPQLADRFILTNGPVPGLVVANIRRLLSSSSKMFKTSIRSPIRSRSTLLKAVKSLWPVFHQLQLSGYVFVMQLPMVLVRYFGTGGNFFLLKAIHKRSHGNAEFTIRDAAECMASSLGPSTEECKTRTADGTEYPPTVKNERALSNFQHMVGYYRDGAAVSRWRKSVQTIADLHSIAGGNEMRRTSSGAGLFDDGPAGVLKANSTILWGKADIALNAQLCLDGISDYLVYNSQVVVLPRSGHFTPLERESRVAIEKTVEWAVKGEKEDIGAVVQACYPNAVVTIRK</sequence>
<keyword evidence="1" id="KW-0812">Transmembrane</keyword>
<dbReference type="GO" id="GO:0016787">
    <property type="term" value="F:hydrolase activity"/>
    <property type="evidence" value="ECO:0007669"/>
    <property type="project" value="UniProtKB-KW"/>
</dbReference>
<dbReference type="Gene3D" id="3.40.50.1820">
    <property type="entry name" value="alpha/beta hydrolase"/>
    <property type="match status" value="1"/>
</dbReference>
<dbReference type="OMA" id="HWTPVER"/>
<dbReference type="eggNOG" id="KOG4178">
    <property type="taxonomic scope" value="Eukaryota"/>
</dbReference>
<keyword evidence="4" id="KW-1185">Reference proteome</keyword>
<dbReference type="EMBL" id="DS027059">
    <property type="protein sequence ID" value="EAW08179.1"/>
    <property type="molecule type" value="Genomic_DNA"/>
</dbReference>
<dbReference type="SUPFAM" id="SSF53474">
    <property type="entry name" value="alpha/beta-Hydrolases"/>
    <property type="match status" value="1"/>
</dbReference>
<dbReference type="Pfam" id="PF00561">
    <property type="entry name" value="Abhydrolase_1"/>
    <property type="match status" value="1"/>
</dbReference>
<name>A1CRA8_ASPCL</name>
<dbReference type="InterPro" id="IPR000073">
    <property type="entry name" value="AB_hydrolase_1"/>
</dbReference>
<dbReference type="KEGG" id="act:ACLA_029070"/>
<keyword evidence="1" id="KW-1133">Transmembrane helix</keyword>
<keyword evidence="3" id="KW-0378">Hydrolase</keyword>